<protein>
    <submittedName>
        <fullName evidence="5">MFS transporter</fullName>
    </submittedName>
</protein>
<keyword evidence="1 4" id="KW-0812">Transmembrane</keyword>
<dbReference type="InterPro" id="IPR052714">
    <property type="entry name" value="MFS_Exporter"/>
</dbReference>
<feature type="transmembrane region" description="Helical" evidence="4">
    <location>
        <begin position="17"/>
        <end position="35"/>
    </location>
</feature>
<dbReference type="GO" id="GO:0022857">
    <property type="term" value="F:transmembrane transporter activity"/>
    <property type="evidence" value="ECO:0007669"/>
    <property type="project" value="InterPro"/>
</dbReference>
<feature type="transmembrane region" description="Helical" evidence="4">
    <location>
        <begin position="223"/>
        <end position="242"/>
    </location>
</feature>
<dbReference type="PANTHER" id="PTHR23531:SF1">
    <property type="entry name" value="QUINOLENE RESISTANCE PROTEIN NORA"/>
    <property type="match status" value="1"/>
</dbReference>
<dbReference type="AlphaFoldDB" id="A0A9D5S8Y7"/>
<organism evidence="5 6">
    <name type="scientific">Xylanibacter ruminicola</name>
    <name type="common">Prevotella ruminicola</name>
    <dbReference type="NCBI Taxonomy" id="839"/>
    <lineage>
        <taxon>Bacteria</taxon>
        <taxon>Pseudomonadati</taxon>
        <taxon>Bacteroidota</taxon>
        <taxon>Bacteroidia</taxon>
        <taxon>Bacteroidales</taxon>
        <taxon>Prevotellaceae</taxon>
        <taxon>Xylanibacter</taxon>
    </lineage>
</organism>
<feature type="transmembrane region" description="Helical" evidence="4">
    <location>
        <begin position="55"/>
        <end position="75"/>
    </location>
</feature>
<feature type="transmembrane region" description="Helical" evidence="4">
    <location>
        <begin position="82"/>
        <end position="101"/>
    </location>
</feature>
<keyword evidence="3 4" id="KW-0472">Membrane</keyword>
<name>A0A9D5S8Y7_XYLRU</name>
<evidence type="ECO:0000256" key="1">
    <source>
        <dbReference type="ARBA" id="ARBA00022692"/>
    </source>
</evidence>
<keyword evidence="2 4" id="KW-1133">Transmembrane helix</keyword>
<feature type="transmembrane region" description="Helical" evidence="4">
    <location>
        <begin position="362"/>
        <end position="381"/>
    </location>
</feature>
<evidence type="ECO:0000313" key="6">
    <source>
        <dbReference type="Proteomes" id="UP000806522"/>
    </source>
</evidence>
<accession>A0A9D5S8Y7</accession>
<sequence>MNSQSTPVHIRLWHKDFWLMAIANFLLAMTVYMLVPTMPRWLMEIQNFSAQEAGIAMAAFGVGLFALGAFVSYMVQHYRRNLVCIVAVLIEALLITALYYIDGLHMRVADPMVVYVQRFAQGAVFGLAQMVLTSTLIIDTSESFQRTEANHSAAWFSRFALSMGPMAGLLIGRVAGFHYVLLGTMACALAVVVLVLLVNFPFRAPQDDIPTVSLDRFFLPHGFPLFFNLQLVTLAVGMILSVVLIEQFYSMMMVGFAVSILSQRFVFKNAELKSEVVTGLILMGVALLMMITRHLPIVMYAAPLFIGMGVGLIGARFLLFFIKLSRHCQRGTSQSTFLLGWESGIAWGVGAGVAIFQGNMTAALIAALVLVIAALAMYHFTHNWFTNNKNR</sequence>
<feature type="transmembrane region" description="Helical" evidence="4">
    <location>
        <begin position="336"/>
        <end position="356"/>
    </location>
</feature>
<proteinExistence type="predicted"/>
<dbReference type="Proteomes" id="UP000806522">
    <property type="component" value="Unassembled WGS sequence"/>
</dbReference>
<comment type="caution">
    <text evidence="5">The sequence shown here is derived from an EMBL/GenBank/DDBJ whole genome shotgun (WGS) entry which is preliminary data.</text>
</comment>
<evidence type="ECO:0000256" key="4">
    <source>
        <dbReference type="SAM" id="Phobius"/>
    </source>
</evidence>
<evidence type="ECO:0000256" key="2">
    <source>
        <dbReference type="ARBA" id="ARBA00022989"/>
    </source>
</evidence>
<feature type="transmembrane region" description="Helical" evidence="4">
    <location>
        <begin position="121"/>
        <end position="141"/>
    </location>
</feature>
<dbReference type="InterPro" id="IPR036259">
    <property type="entry name" value="MFS_trans_sf"/>
</dbReference>
<feature type="transmembrane region" description="Helical" evidence="4">
    <location>
        <begin position="274"/>
        <end position="291"/>
    </location>
</feature>
<dbReference type="EMBL" id="SUYC01000004">
    <property type="protein sequence ID" value="MBE6270256.1"/>
    <property type="molecule type" value="Genomic_DNA"/>
</dbReference>
<feature type="transmembrane region" description="Helical" evidence="4">
    <location>
        <begin position="297"/>
        <end position="324"/>
    </location>
</feature>
<gene>
    <name evidence="5" type="ORF">E7101_04825</name>
</gene>
<dbReference type="SUPFAM" id="SSF103473">
    <property type="entry name" value="MFS general substrate transporter"/>
    <property type="match status" value="1"/>
</dbReference>
<feature type="transmembrane region" description="Helical" evidence="4">
    <location>
        <begin position="177"/>
        <end position="202"/>
    </location>
</feature>
<reference evidence="5" key="1">
    <citation type="submission" date="2019-04" db="EMBL/GenBank/DDBJ databases">
        <title>Evolution of Biomass-Degrading Anaerobic Consortia Revealed by Metagenomics.</title>
        <authorList>
            <person name="Peng X."/>
        </authorList>
    </citation>
    <scope>NUCLEOTIDE SEQUENCE</scope>
    <source>
        <strain evidence="5">SIG140</strain>
    </source>
</reference>
<evidence type="ECO:0000256" key="3">
    <source>
        <dbReference type="ARBA" id="ARBA00023136"/>
    </source>
</evidence>
<dbReference type="Pfam" id="PF07690">
    <property type="entry name" value="MFS_1"/>
    <property type="match status" value="1"/>
</dbReference>
<dbReference type="PANTHER" id="PTHR23531">
    <property type="entry name" value="QUINOLENE RESISTANCE PROTEIN NORA"/>
    <property type="match status" value="1"/>
</dbReference>
<dbReference type="InterPro" id="IPR011701">
    <property type="entry name" value="MFS"/>
</dbReference>
<dbReference type="Gene3D" id="1.20.1250.20">
    <property type="entry name" value="MFS general substrate transporter like domains"/>
    <property type="match status" value="1"/>
</dbReference>
<evidence type="ECO:0000313" key="5">
    <source>
        <dbReference type="EMBL" id="MBE6270256.1"/>
    </source>
</evidence>